<dbReference type="InterPro" id="IPR002110">
    <property type="entry name" value="Ankyrin_rpt"/>
</dbReference>
<dbReference type="Pfam" id="PF12796">
    <property type="entry name" value="Ank_2"/>
    <property type="match status" value="1"/>
</dbReference>
<name>A0A7S1WNE2_ALECA</name>
<sequence length="124" mass="12998">MDAPCARGALAVLLRKTCSLGKAPLHYVAEGRGPARLIERLLAANADAMQRTAWGRSALHLCAEPSGTRGSGDGAEQAAALLRSNSPIAALYDDGGYTALCAAHWYGNEAIVKILLHSSSRARL</sequence>
<dbReference type="SUPFAM" id="SSF48403">
    <property type="entry name" value="Ankyrin repeat"/>
    <property type="match status" value="1"/>
</dbReference>
<dbReference type="EMBL" id="HBGE01092380">
    <property type="protein sequence ID" value="CAD9178227.1"/>
    <property type="molecule type" value="Transcribed_RNA"/>
</dbReference>
<accession>A0A7S1WNE2</accession>
<proteinExistence type="predicted"/>
<evidence type="ECO:0000313" key="1">
    <source>
        <dbReference type="EMBL" id="CAD9178227.1"/>
    </source>
</evidence>
<organism evidence="1">
    <name type="scientific">Alexandrium catenella</name>
    <name type="common">Red tide dinoflagellate</name>
    <name type="synonym">Gonyaulax catenella</name>
    <dbReference type="NCBI Taxonomy" id="2925"/>
    <lineage>
        <taxon>Eukaryota</taxon>
        <taxon>Sar</taxon>
        <taxon>Alveolata</taxon>
        <taxon>Dinophyceae</taxon>
        <taxon>Gonyaulacales</taxon>
        <taxon>Pyrocystaceae</taxon>
        <taxon>Alexandrium</taxon>
    </lineage>
</organism>
<dbReference type="AlphaFoldDB" id="A0A7S1WNE2"/>
<protein>
    <submittedName>
        <fullName evidence="1">Uncharacterized protein</fullName>
    </submittedName>
</protein>
<dbReference type="InterPro" id="IPR036770">
    <property type="entry name" value="Ankyrin_rpt-contain_sf"/>
</dbReference>
<gene>
    <name evidence="1" type="ORF">ACAT0790_LOCUS54996</name>
</gene>
<dbReference type="Gene3D" id="1.25.40.20">
    <property type="entry name" value="Ankyrin repeat-containing domain"/>
    <property type="match status" value="1"/>
</dbReference>
<reference evidence="1" key="1">
    <citation type="submission" date="2021-01" db="EMBL/GenBank/DDBJ databases">
        <authorList>
            <person name="Corre E."/>
            <person name="Pelletier E."/>
            <person name="Niang G."/>
            <person name="Scheremetjew M."/>
            <person name="Finn R."/>
            <person name="Kale V."/>
            <person name="Holt S."/>
            <person name="Cochrane G."/>
            <person name="Meng A."/>
            <person name="Brown T."/>
            <person name="Cohen L."/>
        </authorList>
    </citation>
    <scope>NUCLEOTIDE SEQUENCE</scope>
    <source>
        <strain evidence="1">OF101</strain>
    </source>
</reference>